<evidence type="ECO:0000256" key="4">
    <source>
        <dbReference type="ARBA" id="ARBA00022490"/>
    </source>
</evidence>
<dbReference type="PANTHER" id="PTHR30544:SF5">
    <property type="entry name" value="RADICAL SAM CORE DOMAIN-CONTAINING PROTEIN"/>
    <property type="match status" value="1"/>
</dbReference>
<protein>
    <recommendedName>
        <fullName evidence="12">Radical SAM core domain-containing protein</fullName>
    </recommendedName>
</protein>
<dbReference type="SFLD" id="SFLDF00275">
    <property type="entry name" value="adenosine_C2_methyltransferase"/>
    <property type="match status" value="1"/>
</dbReference>
<evidence type="ECO:0000256" key="8">
    <source>
        <dbReference type="ARBA" id="ARBA00022691"/>
    </source>
</evidence>
<feature type="domain" description="Radical SAM core" evidence="12">
    <location>
        <begin position="96"/>
        <end position="324"/>
    </location>
</feature>
<dbReference type="Pfam" id="PF21016">
    <property type="entry name" value="RlmN_N"/>
    <property type="match status" value="1"/>
</dbReference>
<keyword evidence="7" id="KW-0808">Transferase</keyword>
<gene>
    <name evidence="13" type="ORF">VSP0166_LOCUS9903</name>
</gene>
<comment type="subcellular location">
    <subcellularLocation>
        <location evidence="2">Cytoplasm</location>
    </subcellularLocation>
</comment>
<dbReference type="CDD" id="cd01335">
    <property type="entry name" value="Radical_SAM"/>
    <property type="match status" value="1"/>
</dbReference>
<dbReference type="EMBL" id="HBKP01013915">
    <property type="protein sequence ID" value="CAE2222972.1"/>
    <property type="molecule type" value="Transcribed_RNA"/>
</dbReference>
<evidence type="ECO:0000256" key="9">
    <source>
        <dbReference type="ARBA" id="ARBA00022723"/>
    </source>
</evidence>
<keyword evidence="8" id="KW-0949">S-adenosyl-L-methionine</keyword>
<keyword evidence="11" id="KW-0411">Iron-sulfur</keyword>
<dbReference type="GO" id="GO:0008173">
    <property type="term" value="F:RNA methyltransferase activity"/>
    <property type="evidence" value="ECO:0007669"/>
    <property type="project" value="InterPro"/>
</dbReference>
<sequence>MQASKRFVAYKEFLSKAGVPAFRFNQIIDSIFKQRKDTFDSMINLPASTRTQLKENFGNNILSLSTVSLDESKQVEKAMFAVNGGHNIESVLMKFRSGNQSLCISSQSGCALACNFCATGAIGFKRNLTADEIVDQVLFFKLRNEPIDNITFMGMGEPLQNPNCFKALRILTDPKLFNMSPRRLSVSTVGIIPGIRKLTEEFPQVNLAFSLHSPFEEQRNILVPINKSHPFQEVFEALDDHLRATNRKIFIAYLVLDGHNDSEEHAEAVANWVYHKRPKSIRHLYHMNLLRMNPITIGEGQKYTKTDDGNINRFYQSLVDYGVQNITIRHPFGVDMDAACGQLFANYEAKKLRKFSKS</sequence>
<organism evidence="13">
    <name type="scientific">Vannella robusta</name>
    <dbReference type="NCBI Taxonomy" id="1487602"/>
    <lineage>
        <taxon>Eukaryota</taxon>
        <taxon>Amoebozoa</taxon>
        <taxon>Discosea</taxon>
        <taxon>Flabellinia</taxon>
        <taxon>Vannellidae</taxon>
        <taxon>Vannella</taxon>
    </lineage>
</organism>
<dbReference type="InterPro" id="IPR048641">
    <property type="entry name" value="RlmN_N"/>
</dbReference>
<proteinExistence type="predicted"/>
<dbReference type="SFLD" id="SFLDG01062">
    <property type="entry name" value="methyltransferase_(Class_A)"/>
    <property type="match status" value="1"/>
</dbReference>
<evidence type="ECO:0000256" key="6">
    <source>
        <dbReference type="ARBA" id="ARBA00022603"/>
    </source>
</evidence>
<keyword evidence="3" id="KW-0004">4Fe-4S</keyword>
<reference evidence="13" key="1">
    <citation type="submission" date="2021-01" db="EMBL/GenBank/DDBJ databases">
        <authorList>
            <person name="Corre E."/>
            <person name="Pelletier E."/>
            <person name="Niang G."/>
            <person name="Scheremetjew M."/>
            <person name="Finn R."/>
            <person name="Kale V."/>
            <person name="Holt S."/>
            <person name="Cochrane G."/>
            <person name="Meng A."/>
            <person name="Brown T."/>
            <person name="Cohen L."/>
        </authorList>
    </citation>
    <scope>NUCLEOTIDE SEQUENCE</scope>
    <source>
        <strain evidence="13">DIVA3 518/3/11/1/6</strain>
    </source>
</reference>
<dbReference type="GO" id="GO:0070475">
    <property type="term" value="P:rRNA base methylation"/>
    <property type="evidence" value="ECO:0007669"/>
    <property type="project" value="TreeGrafter"/>
</dbReference>
<evidence type="ECO:0000256" key="10">
    <source>
        <dbReference type="ARBA" id="ARBA00023004"/>
    </source>
</evidence>
<evidence type="ECO:0000259" key="12">
    <source>
        <dbReference type="PROSITE" id="PS51918"/>
    </source>
</evidence>
<dbReference type="SFLD" id="SFLDS00029">
    <property type="entry name" value="Radical_SAM"/>
    <property type="match status" value="1"/>
</dbReference>
<evidence type="ECO:0000256" key="2">
    <source>
        <dbReference type="ARBA" id="ARBA00004496"/>
    </source>
</evidence>
<evidence type="ECO:0000256" key="11">
    <source>
        <dbReference type="ARBA" id="ARBA00023014"/>
    </source>
</evidence>
<evidence type="ECO:0000256" key="7">
    <source>
        <dbReference type="ARBA" id="ARBA00022679"/>
    </source>
</evidence>
<dbReference type="InterPro" id="IPR004383">
    <property type="entry name" value="rRNA_lsu_MTrfase_RlmN/Cfr"/>
</dbReference>
<dbReference type="InterPro" id="IPR040072">
    <property type="entry name" value="Methyltransferase_A"/>
</dbReference>
<accession>A0A7S4I9T8</accession>
<evidence type="ECO:0000256" key="3">
    <source>
        <dbReference type="ARBA" id="ARBA00022485"/>
    </source>
</evidence>
<dbReference type="PANTHER" id="PTHR30544">
    <property type="entry name" value="23S RRNA METHYLTRANSFERASE"/>
    <property type="match status" value="1"/>
</dbReference>
<dbReference type="SUPFAM" id="SSF102114">
    <property type="entry name" value="Radical SAM enzymes"/>
    <property type="match status" value="1"/>
</dbReference>
<dbReference type="GO" id="GO:0005737">
    <property type="term" value="C:cytoplasm"/>
    <property type="evidence" value="ECO:0007669"/>
    <property type="project" value="UniProtKB-SubCell"/>
</dbReference>
<dbReference type="InterPro" id="IPR058240">
    <property type="entry name" value="rSAM_sf"/>
</dbReference>
<dbReference type="PROSITE" id="PS51918">
    <property type="entry name" value="RADICAL_SAM"/>
    <property type="match status" value="1"/>
</dbReference>
<name>A0A7S4I9T8_9EUKA</name>
<dbReference type="AlphaFoldDB" id="A0A7S4I9T8"/>
<dbReference type="GO" id="GO:0046872">
    <property type="term" value="F:metal ion binding"/>
    <property type="evidence" value="ECO:0007669"/>
    <property type="project" value="UniProtKB-KW"/>
</dbReference>
<dbReference type="Gene3D" id="1.10.150.530">
    <property type="match status" value="1"/>
</dbReference>
<keyword evidence="6" id="KW-0489">Methyltransferase</keyword>
<dbReference type="GO" id="GO:0030488">
    <property type="term" value="P:tRNA methylation"/>
    <property type="evidence" value="ECO:0007669"/>
    <property type="project" value="TreeGrafter"/>
</dbReference>
<keyword evidence="4" id="KW-0963">Cytoplasm</keyword>
<comment type="cofactor">
    <cofactor evidence="1">
        <name>[4Fe-4S] cluster</name>
        <dbReference type="ChEBI" id="CHEBI:49883"/>
    </cofactor>
</comment>
<dbReference type="InterPro" id="IPR013785">
    <property type="entry name" value="Aldolase_TIM"/>
</dbReference>
<dbReference type="Gene3D" id="3.20.20.70">
    <property type="entry name" value="Aldolase class I"/>
    <property type="match status" value="1"/>
</dbReference>
<dbReference type="InterPro" id="IPR007197">
    <property type="entry name" value="rSAM"/>
</dbReference>
<keyword evidence="10" id="KW-0408">Iron</keyword>
<dbReference type="Pfam" id="PF04055">
    <property type="entry name" value="Radical_SAM"/>
    <property type="match status" value="1"/>
</dbReference>
<evidence type="ECO:0000256" key="5">
    <source>
        <dbReference type="ARBA" id="ARBA00022552"/>
    </source>
</evidence>
<dbReference type="PIRSF" id="PIRSF006004">
    <property type="entry name" value="CHP00048"/>
    <property type="match status" value="1"/>
</dbReference>
<evidence type="ECO:0000256" key="1">
    <source>
        <dbReference type="ARBA" id="ARBA00001966"/>
    </source>
</evidence>
<keyword evidence="5" id="KW-0698">rRNA processing</keyword>
<keyword evidence="9" id="KW-0479">Metal-binding</keyword>
<evidence type="ECO:0000313" key="13">
    <source>
        <dbReference type="EMBL" id="CAE2222972.1"/>
    </source>
</evidence>
<dbReference type="GO" id="GO:0051539">
    <property type="term" value="F:4 iron, 4 sulfur cluster binding"/>
    <property type="evidence" value="ECO:0007669"/>
    <property type="project" value="UniProtKB-KW"/>
</dbReference>